<dbReference type="GO" id="GO:0022857">
    <property type="term" value="F:transmembrane transporter activity"/>
    <property type="evidence" value="ECO:0007669"/>
    <property type="project" value="InterPro"/>
</dbReference>
<gene>
    <name evidence="7" type="ORF">ADS79_29495</name>
</gene>
<evidence type="ECO:0000256" key="2">
    <source>
        <dbReference type="ARBA" id="ARBA00022475"/>
    </source>
</evidence>
<dbReference type="Pfam" id="PF02653">
    <property type="entry name" value="BPD_transp_2"/>
    <property type="match status" value="1"/>
</dbReference>
<dbReference type="PATRIC" id="fig|54915.3.peg.5117"/>
<dbReference type="InterPro" id="IPR001851">
    <property type="entry name" value="ABC_transp_permease"/>
</dbReference>
<dbReference type="GO" id="GO:0005886">
    <property type="term" value="C:plasma membrane"/>
    <property type="evidence" value="ECO:0007669"/>
    <property type="project" value="UniProtKB-SubCell"/>
</dbReference>
<feature type="transmembrane region" description="Helical" evidence="6">
    <location>
        <begin position="99"/>
        <end position="123"/>
    </location>
</feature>
<dbReference type="PANTHER" id="PTHR32196:SF72">
    <property type="entry name" value="RIBOSE IMPORT PERMEASE PROTEIN RBSC"/>
    <property type="match status" value="1"/>
</dbReference>
<evidence type="ECO:0000256" key="1">
    <source>
        <dbReference type="ARBA" id="ARBA00004651"/>
    </source>
</evidence>
<evidence type="ECO:0000256" key="4">
    <source>
        <dbReference type="ARBA" id="ARBA00022989"/>
    </source>
</evidence>
<comment type="caution">
    <text evidence="7">The sequence shown here is derived from an EMBL/GenBank/DDBJ whole genome shotgun (WGS) entry which is preliminary data.</text>
</comment>
<dbReference type="Proteomes" id="UP000036834">
    <property type="component" value="Unassembled WGS sequence"/>
</dbReference>
<dbReference type="CDD" id="cd06579">
    <property type="entry name" value="TM_PBP1_transp_AraH_like"/>
    <property type="match status" value="1"/>
</dbReference>
<comment type="subcellular location">
    <subcellularLocation>
        <location evidence="1">Cell membrane</location>
        <topology evidence="1">Multi-pass membrane protein</topology>
    </subcellularLocation>
</comment>
<protein>
    <submittedName>
        <fullName evidence="7">Sugar ABC transporter permease</fullName>
    </submittedName>
</protein>
<sequence>MQAEVSSVEGKKFSLFDFVYKYGTVSVIVIVMLLFSLTNPYFFTYDNITDILRSISIVTFVAIGVTFSLIVGGFDLSVGSTVSLTTVVSASMMVWYEQGVFATLVIPIALSLLVGLINAFLVVKIRIPDLLATLAMLYIVNGIHMTYSKGYSIYANMPMTDGTTAPGKFDEWFLWLGQGKILSLPVPVILTFLLVVITHVYLTYTRQGRMLYMTGGNLEAARLSGIPVNRYRTLAYVLSALFAGLGGMLLAARIGTGQVSSGGSMLMDAVAAAFVGFSVFGAGKPNVFGTFVGAILIGVLLNGMTMLNLPYYAYDIIKGTVLALALAVTYYQLRRKRKA</sequence>
<feature type="transmembrane region" description="Helical" evidence="6">
    <location>
        <begin position="287"/>
        <end position="305"/>
    </location>
</feature>
<evidence type="ECO:0000256" key="3">
    <source>
        <dbReference type="ARBA" id="ARBA00022692"/>
    </source>
</evidence>
<dbReference type="STRING" id="54915.ADS79_29495"/>
<accession>A0A0K9YMI1</accession>
<feature type="transmembrane region" description="Helical" evidence="6">
    <location>
        <begin position="311"/>
        <end position="333"/>
    </location>
</feature>
<name>A0A0K9YMI1_9BACL</name>
<dbReference type="EMBL" id="LGIQ01000011">
    <property type="protein sequence ID" value="KNB69963.1"/>
    <property type="molecule type" value="Genomic_DNA"/>
</dbReference>
<dbReference type="PANTHER" id="PTHR32196">
    <property type="entry name" value="ABC TRANSPORTER PERMEASE PROTEIN YPHD-RELATED-RELATED"/>
    <property type="match status" value="1"/>
</dbReference>
<evidence type="ECO:0000313" key="8">
    <source>
        <dbReference type="Proteomes" id="UP000036834"/>
    </source>
</evidence>
<evidence type="ECO:0000313" key="7">
    <source>
        <dbReference type="EMBL" id="KNB69963.1"/>
    </source>
</evidence>
<reference evidence="8" key="1">
    <citation type="submission" date="2015-07" db="EMBL/GenBank/DDBJ databases">
        <title>Genome sequencing project for genomic taxonomy and phylogenomics of Bacillus-like bacteria.</title>
        <authorList>
            <person name="Liu B."/>
            <person name="Wang J."/>
            <person name="Zhu Y."/>
            <person name="Liu G."/>
            <person name="Chen Q."/>
            <person name="Chen Z."/>
            <person name="Lan J."/>
            <person name="Che J."/>
            <person name="Ge C."/>
            <person name="Shi H."/>
            <person name="Pan Z."/>
            <person name="Liu X."/>
        </authorList>
    </citation>
    <scope>NUCLEOTIDE SEQUENCE [LARGE SCALE GENOMIC DNA]</scope>
    <source>
        <strain evidence="8">DSM 9887</strain>
    </source>
</reference>
<keyword evidence="2" id="KW-1003">Cell membrane</keyword>
<organism evidence="7 8">
    <name type="scientific">Brevibacillus reuszeri</name>
    <dbReference type="NCBI Taxonomy" id="54915"/>
    <lineage>
        <taxon>Bacteria</taxon>
        <taxon>Bacillati</taxon>
        <taxon>Bacillota</taxon>
        <taxon>Bacilli</taxon>
        <taxon>Bacillales</taxon>
        <taxon>Paenibacillaceae</taxon>
        <taxon>Brevibacillus</taxon>
    </lineage>
</organism>
<keyword evidence="3 6" id="KW-0812">Transmembrane</keyword>
<feature type="transmembrane region" description="Helical" evidence="6">
    <location>
        <begin position="130"/>
        <end position="147"/>
    </location>
</feature>
<keyword evidence="4 6" id="KW-1133">Transmembrane helix</keyword>
<feature type="transmembrane region" description="Helical" evidence="6">
    <location>
        <begin position="20"/>
        <end position="43"/>
    </location>
</feature>
<dbReference type="AlphaFoldDB" id="A0A0K9YMI1"/>
<feature type="transmembrane region" description="Helical" evidence="6">
    <location>
        <begin position="55"/>
        <end position="79"/>
    </location>
</feature>
<feature type="transmembrane region" description="Helical" evidence="6">
    <location>
        <begin position="234"/>
        <end position="255"/>
    </location>
</feature>
<evidence type="ECO:0000256" key="6">
    <source>
        <dbReference type="SAM" id="Phobius"/>
    </source>
</evidence>
<feature type="transmembrane region" description="Helical" evidence="6">
    <location>
        <begin position="181"/>
        <end position="204"/>
    </location>
</feature>
<feature type="transmembrane region" description="Helical" evidence="6">
    <location>
        <begin position="261"/>
        <end position="280"/>
    </location>
</feature>
<proteinExistence type="predicted"/>
<keyword evidence="5 6" id="KW-0472">Membrane</keyword>
<evidence type="ECO:0000256" key="5">
    <source>
        <dbReference type="ARBA" id="ARBA00023136"/>
    </source>
</evidence>